<dbReference type="AlphaFoldDB" id="A0A2N8KSH5"/>
<dbReference type="RefSeq" id="WP_102770166.1">
    <property type="nucleotide sequence ID" value="NZ_POSP01000004.1"/>
</dbReference>
<proteinExistence type="predicted"/>
<keyword evidence="3" id="KW-1185">Reference proteome</keyword>
<dbReference type="Proteomes" id="UP000235916">
    <property type="component" value="Unassembled WGS sequence"/>
</dbReference>
<keyword evidence="1" id="KW-0472">Membrane</keyword>
<dbReference type="EMBL" id="POSP01000004">
    <property type="protein sequence ID" value="PND36393.1"/>
    <property type="molecule type" value="Genomic_DNA"/>
</dbReference>
<accession>A0A2N8KSH5</accession>
<evidence type="ECO:0000313" key="2">
    <source>
        <dbReference type="EMBL" id="PND36393.1"/>
    </source>
</evidence>
<gene>
    <name evidence="2" type="ORF">C1O66_22115</name>
</gene>
<sequence>MDMNLTSQARYRRLAWGLLLAGALALLSLALIGGLFAWLMDSVSTLGSAQGGQARSALPLLTGLAVAVGLLLRWRLRSGSKNNKRREATKRSDTGL</sequence>
<organism evidence="2 3">
    <name type="scientific">Kinneretia aquatilis</name>
    <dbReference type="NCBI Taxonomy" id="2070761"/>
    <lineage>
        <taxon>Bacteria</taxon>
        <taxon>Pseudomonadati</taxon>
        <taxon>Pseudomonadota</taxon>
        <taxon>Betaproteobacteria</taxon>
        <taxon>Burkholderiales</taxon>
        <taxon>Sphaerotilaceae</taxon>
        <taxon>Roseateles</taxon>
    </lineage>
</organism>
<feature type="transmembrane region" description="Helical" evidence="1">
    <location>
        <begin position="58"/>
        <end position="76"/>
    </location>
</feature>
<protein>
    <submittedName>
        <fullName evidence="2">Uncharacterized protein</fullName>
    </submittedName>
</protein>
<comment type="caution">
    <text evidence="2">The sequence shown here is derived from an EMBL/GenBank/DDBJ whole genome shotgun (WGS) entry which is preliminary data.</text>
</comment>
<keyword evidence="1" id="KW-0812">Transmembrane</keyword>
<name>A0A2N8KSH5_9BURK</name>
<keyword evidence="1" id="KW-1133">Transmembrane helix</keyword>
<feature type="transmembrane region" description="Helical" evidence="1">
    <location>
        <begin position="14"/>
        <end position="38"/>
    </location>
</feature>
<evidence type="ECO:0000313" key="3">
    <source>
        <dbReference type="Proteomes" id="UP000235916"/>
    </source>
</evidence>
<reference evidence="2 3" key="1">
    <citation type="submission" date="2018-01" db="EMBL/GenBank/DDBJ databases">
        <title>Draft genome sequence of Paucibacter aquatile CR182 isolated from freshwater of the Nakdong River.</title>
        <authorList>
            <person name="Choi A."/>
            <person name="Chung E.J."/>
        </authorList>
    </citation>
    <scope>NUCLEOTIDE SEQUENCE [LARGE SCALE GENOMIC DNA]</scope>
    <source>
        <strain evidence="2 3">CR182</strain>
    </source>
</reference>
<evidence type="ECO:0000256" key="1">
    <source>
        <dbReference type="SAM" id="Phobius"/>
    </source>
</evidence>